<dbReference type="EMBL" id="CAJNOR010008970">
    <property type="protein sequence ID" value="CAF1639661.1"/>
    <property type="molecule type" value="Genomic_DNA"/>
</dbReference>
<dbReference type="Proteomes" id="UP000663828">
    <property type="component" value="Unassembled WGS sequence"/>
</dbReference>
<evidence type="ECO:0000256" key="1">
    <source>
        <dbReference type="ARBA" id="ARBA00022679"/>
    </source>
</evidence>
<reference evidence="2" key="1">
    <citation type="submission" date="2021-02" db="EMBL/GenBank/DDBJ databases">
        <authorList>
            <person name="Nowell W R."/>
        </authorList>
    </citation>
    <scope>NUCLEOTIDE SEQUENCE</scope>
</reference>
<dbReference type="Pfam" id="PF02458">
    <property type="entry name" value="Transferase"/>
    <property type="match status" value="1"/>
</dbReference>
<dbReference type="GO" id="GO:0016747">
    <property type="term" value="F:acyltransferase activity, transferring groups other than amino-acyl groups"/>
    <property type="evidence" value="ECO:0007669"/>
    <property type="project" value="TreeGrafter"/>
</dbReference>
<evidence type="ECO:0000313" key="2">
    <source>
        <dbReference type="EMBL" id="CAF1639661.1"/>
    </source>
</evidence>
<dbReference type="InterPro" id="IPR023213">
    <property type="entry name" value="CAT-like_dom_sf"/>
</dbReference>
<dbReference type="AlphaFoldDB" id="A0A816DWF0"/>
<protein>
    <submittedName>
        <fullName evidence="2">Uncharacterized protein</fullName>
    </submittedName>
</protein>
<comment type="caution">
    <text evidence="2">The sequence shown here is derived from an EMBL/GenBank/DDBJ whole genome shotgun (WGS) entry which is preliminary data.</text>
</comment>
<keyword evidence="3" id="KW-1185">Reference proteome</keyword>
<sequence>MSHSRTNSTDLSLSDLIVPVCYTRLVLIYDYVINDLEKPLLKYLHHYCRSAFKQILDNKLVDPVERPKIFTRKIDRNLSIASLNVEQNDIFPYGRTPNDHSPLFFLHQFTVRDGTLLAIGVHHRLTDGHGLIHLLYRFSIWLSKVQIPFLFEHDRSLIAKRIAPTILYEHREYYIEDSSLFSSAISQSEIETDVIVKRYRKNNLFSKLKITGKHVSFNDVVVAWLTKLISRIRRVPCETIVRVGMPTNGRPVLRLEEDYFGNCVFYIYIPFVMSDLQSTSVNDLSERVHEERKRCMTRAYIESALAYIKYNTAKPNHRVCPIFNLFGEYDLTFTNWSRFPMYQIDFGRGPPRRVFLPPGNRRNGMITILPTSEEDNEIELYIRLDKRYIVELSKILSAYEVQKQAVA</sequence>
<gene>
    <name evidence="2" type="ORF">XAT740_LOCUS53091</name>
</gene>
<dbReference type="PANTHER" id="PTHR31642:SF310">
    <property type="entry name" value="FATTY ALCOHOL:CAFFEOYL-COA ACYLTRANSFERASE"/>
    <property type="match status" value="1"/>
</dbReference>
<dbReference type="PANTHER" id="PTHR31642">
    <property type="entry name" value="TRICHOTHECENE 3-O-ACETYLTRANSFERASE"/>
    <property type="match status" value="1"/>
</dbReference>
<organism evidence="2 3">
    <name type="scientific">Adineta ricciae</name>
    <name type="common">Rotifer</name>
    <dbReference type="NCBI Taxonomy" id="249248"/>
    <lineage>
        <taxon>Eukaryota</taxon>
        <taxon>Metazoa</taxon>
        <taxon>Spiralia</taxon>
        <taxon>Gnathifera</taxon>
        <taxon>Rotifera</taxon>
        <taxon>Eurotatoria</taxon>
        <taxon>Bdelloidea</taxon>
        <taxon>Adinetida</taxon>
        <taxon>Adinetidae</taxon>
        <taxon>Adineta</taxon>
    </lineage>
</organism>
<accession>A0A816DWF0</accession>
<dbReference type="InterPro" id="IPR050317">
    <property type="entry name" value="Plant_Fungal_Acyltransferase"/>
</dbReference>
<name>A0A816DWF0_ADIRI</name>
<evidence type="ECO:0000313" key="3">
    <source>
        <dbReference type="Proteomes" id="UP000663828"/>
    </source>
</evidence>
<keyword evidence="1" id="KW-0808">Transferase</keyword>
<dbReference type="Gene3D" id="3.30.559.10">
    <property type="entry name" value="Chloramphenicol acetyltransferase-like domain"/>
    <property type="match status" value="2"/>
</dbReference>
<proteinExistence type="predicted"/>